<dbReference type="Gene3D" id="1.10.10.10">
    <property type="entry name" value="Winged helix-like DNA-binding domain superfamily/Winged helix DNA-binding domain"/>
    <property type="match status" value="1"/>
</dbReference>
<evidence type="ECO:0000259" key="6">
    <source>
        <dbReference type="PROSITE" id="PS50949"/>
    </source>
</evidence>
<evidence type="ECO:0000256" key="3">
    <source>
        <dbReference type="ARBA" id="ARBA00023015"/>
    </source>
</evidence>
<keyword evidence="8" id="KW-1185">Reference proteome</keyword>
<dbReference type="SUPFAM" id="SSF53383">
    <property type="entry name" value="PLP-dependent transferases"/>
    <property type="match status" value="1"/>
</dbReference>
<name>A0ABZ3D1J3_9PROT</name>
<evidence type="ECO:0000256" key="2">
    <source>
        <dbReference type="ARBA" id="ARBA00022898"/>
    </source>
</evidence>
<evidence type="ECO:0000313" key="7">
    <source>
        <dbReference type="EMBL" id="XAE41627.1"/>
    </source>
</evidence>
<dbReference type="InterPro" id="IPR015421">
    <property type="entry name" value="PyrdxlP-dep_Trfase_major"/>
</dbReference>
<dbReference type="GO" id="GO:0008483">
    <property type="term" value="F:transaminase activity"/>
    <property type="evidence" value="ECO:0007669"/>
    <property type="project" value="UniProtKB-KW"/>
</dbReference>
<feature type="domain" description="HTH gntR-type" evidence="6">
    <location>
        <begin position="20"/>
        <end position="88"/>
    </location>
</feature>
<accession>A0ABZ3D1J3</accession>
<gene>
    <name evidence="7" type="ORF">AAC691_15225</name>
</gene>
<organism evidence="7 8">
    <name type="scientific">Nguyenibacter vanlangensis</name>
    <dbReference type="NCBI Taxonomy" id="1216886"/>
    <lineage>
        <taxon>Bacteria</taxon>
        <taxon>Pseudomonadati</taxon>
        <taxon>Pseudomonadota</taxon>
        <taxon>Alphaproteobacteria</taxon>
        <taxon>Acetobacterales</taxon>
        <taxon>Acetobacteraceae</taxon>
        <taxon>Nguyenibacter</taxon>
    </lineage>
</organism>
<dbReference type="EMBL" id="CP152276">
    <property type="protein sequence ID" value="XAE41627.1"/>
    <property type="molecule type" value="Genomic_DNA"/>
</dbReference>
<dbReference type="SMART" id="SM00345">
    <property type="entry name" value="HTH_GNTR"/>
    <property type="match status" value="1"/>
</dbReference>
<dbReference type="Gene3D" id="3.40.640.10">
    <property type="entry name" value="Type I PLP-dependent aspartate aminotransferase-like (Major domain)"/>
    <property type="match status" value="1"/>
</dbReference>
<reference evidence="7 8" key="1">
    <citation type="submission" date="2024-04" db="EMBL/GenBank/DDBJ databases">
        <title>Complete genome sequence of Nguyenibacter vanlangesis HBCM-1154, a strain capable of nitrogen fixation, IAA production, and phosphorus solubilization isolated from sugarcane soil.</title>
        <authorList>
            <person name="MY HANH P."/>
        </authorList>
    </citation>
    <scope>NUCLEOTIDE SEQUENCE [LARGE SCALE GENOMIC DNA]</scope>
    <source>
        <strain evidence="7 8">HBCM 1154</strain>
    </source>
</reference>
<dbReference type="InterPro" id="IPR036390">
    <property type="entry name" value="WH_DNA-bd_sf"/>
</dbReference>
<proteinExistence type="inferred from homology"/>
<dbReference type="Proteomes" id="UP001449795">
    <property type="component" value="Chromosome"/>
</dbReference>
<dbReference type="CDD" id="cd00609">
    <property type="entry name" value="AAT_like"/>
    <property type="match status" value="1"/>
</dbReference>
<keyword evidence="5" id="KW-0804">Transcription</keyword>
<dbReference type="InterPro" id="IPR051446">
    <property type="entry name" value="HTH_trans_reg/aminotransferase"/>
</dbReference>
<keyword evidence="3" id="KW-0805">Transcription regulation</keyword>
<dbReference type="Pfam" id="PF00155">
    <property type="entry name" value="Aminotran_1_2"/>
    <property type="match status" value="1"/>
</dbReference>
<evidence type="ECO:0000313" key="8">
    <source>
        <dbReference type="Proteomes" id="UP001449795"/>
    </source>
</evidence>
<keyword evidence="7" id="KW-0032">Aminotransferase</keyword>
<dbReference type="InterPro" id="IPR000524">
    <property type="entry name" value="Tscrpt_reg_HTH_GntR"/>
</dbReference>
<dbReference type="Pfam" id="PF00392">
    <property type="entry name" value="GntR"/>
    <property type="match status" value="1"/>
</dbReference>
<dbReference type="InterPro" id="IPR015424">
    <property type="entry name" value="PyrdxlP-dep_Trfase"/>
</dbReference>
<dbReference type="PANTHER" id="PTHR46577:SF1">
    <property type="entry name" value="HTH-TYPE TRANSCRIPTIONAL REGULATORY PROTEIN GABR"/>
    <property type="match status" value="1"/>
</dbReference>
<keyword evidence="2" id="KW-0663">Pyridoxal phosphate</keyword>
<evidence type="ECO:0000256" key="4">
    <source>
        <dbReference type="ARBA" id="ARBA00023125"/>
    </source>
</evidence>
<keyword evidence="4" id="KW-0238">DNA-binding</keyword>
<dbReference type="InterPro" id="IPR036388">
    <property type="entry name" value="WH-like_DNA-bd_sf"/>
</dbReference>
<evidence type="ECO:0000256" key="1">
    <source>
        <dbReference type="ARBA" id="ARBA00005384"/>
    </source>
</evidence>
<dbReference type="InterPro" id="IPR004839">
    <property type="entry name" value="Aminotransferase_I/II_large"/>
</dbReference>
<protein>
    <submittedName>
        <fullName evidence="7">PLP-dependent aminotransferase family protein</fullName>
    </submittedName>
</protein>
<dbReference type="PANTHER" id="PTHR46577">
    <property type="entry name" value="HTH-TYPE TRANSCRIPTIONAL REGULATORY PROTEIN GABR"/>
    <property type="match status" value="1"/>
</dbReference>
<dbReference type="SUPFAM" id="SSF46785">
    <property type="entry name" value="Winged helix' DNA-binding domain"/>
    <property type="match status" value="1"/>
</dbReference>
<dbReference type="PROSITE" id="PS50949">
    <property type="entry name" value="HTH_GNTR"/>
    <property type="match status" value="1"/>
</dbReference>
<comment type="similarity">
    <text evidence="1">In the C-terminal section; belongs to the class-I pyridoxal-phosphate-dependent aminotransferase family.</text>
</comment>
<sequence>MRRESAAAAFLPSIDRASPIPIARQLYLRLREAVLAGTVSPGHRLPSTRRASEEWRLSRGLIADAYEMLIAEGYAIGRHGSGTYVATGLPAVASGASAQFGEKEGQPVRNISVMAAEALRVPISLPQLPQVAFVTGRVIHDTRTSRLLERIASRHIHYSRDGYDSAQGDAGLRSAIAAHVTASRGVRCDASQVFVTSGAQQAIYLTIRVLMSPGDTVILEDPCYPPARRAFVLNGARVIGAPVDKNGLVTETLVEHKMFSPAVIYVTPSHQYPDGSALPLTRRLQLLAFARDTQCWIIEDDYDSEFRYEGHPIASLQGLDTENRVIYIGTFSKAILPGLRVGYVIVPPDLVPAFSAVRPMLDRFPPSFQQRVIADFLNEGYFPAHLRRLRESYRASRDMLVDLLQHRLSDHLIVEPPEQGIHLTARSTGTWKNDKQFSECAHQKGVIVIPVSPMYISAPTQDKLILGFSGLSEQEADVGTRLLVKAFSTNAKKSVST</sequence>
<keyword evidence="7" id="KW-0808">Transferase</keyword>
<dbReference type="CDD" id="cd07377">
    <property type="entry name" value="WHTH_GntR"/>
    <property type="match status" value="1"/>
</dbReference>
<evidence type="ECO:0000256" key="5">
    <source>
        <dbReference type="ARBA" id="ARBA00023163"/>
    </source>
</evidence>
<dbReference type="RefSeq" id="WP_342627504.1">
    <property type="nucleotide sequence ID" value="NZ_CP152276.1"/>
</dbReference>